<evidence type="ECO:0000313" key="2">
    <source>
        <dbReference type="EMBL" id="TQE98030.1"/>
    </source>
</evidence>
<reference evidence="2 3" key="1">
    <citation type="submission" date="2019-06" db="EMBL/GenBank/DDBJ databases">
        <title>Genome sequence of Litorilinea aerophila BAA-2444.</title>
        <authorList>
            <person name="Maclea K.S."/>
            <person name="Maurais E.G."/>
            <person name="Iannazzi L.C."/>
        </authorList>
    </citation>
    <scope>NUCLEOTIDE SEQUENCE [LARGE SCALE GENOMIC DNA]</scope>
    <source>
        <strain evidence="2 3">ATCC BAA-2444</strain>
    </source>
</reference>
<evidence type="ECO:0000256" key="1">
    <source>
        <dbReference type="SAM" id="Phobius"/>
    </source>
</evidence>
<proteinExistence type="predicted"/>
<feature type="transmembrane region" description="Helical" evidence="1">
    <location>
        <begin position="87"/>
        <end position="107"/>
    </location>
</feature>
<keyword evidence="3" id="KW-1185">Reference proteome</keyword>
<organism evidence="2 3">
    <name type="scientific">Litorilinea aerophila</name>
    <dbReference type="NCBI Taxonomy" id="1204385"/>
    <lineage>
        <taxon>Bacteria</taxon>
        <taxon>Bacillati</taxon>
        <taxon>Chloroflexota</taxon>
        <taxon>Caldilineae</taxon>
        <taxon>Caldilineales</taxon>
        <taxon>Caldilineaceae</taxon>
        <taxon>Litorilinea</taxon>
    </lineage>
</organism>
<dbReference type="AlphaFoldDB" id="A0A540VMP7"/>
<keyword evidence="1" id="KW-0472">Membrane</keyword>
<name>A0A540VMP7_9CHLR</name>
<keyword evidence="1" id="KW-1133">Transmembrane helix</keyword>
<feature type="transmembrane region" description="Helical" evidence="1">
    <location>
        <begin position="113"/>
        <end position="130"/>
    </location>
</feature>
<comment type="caution">
    <text evidence="2">The sequence shown here is derived from an EMBL/GenBank/DDBJ whole genome shotgun (WGS) entry which is preliminary data.</text>
</comment>
<dbReference type="EMBL" id="VIGC01000001">
    <property type="protein sequence ID" value="TQE98030.1"/>
    <property type="molecule type" value="Genomic_DNA"/>
</dbReference>
<evidence type="ECO:0000313" key="3">
    <source>
        <dbReference type="Proteomes" id="UP000317371"/>
    </source>
</evidence>
<dbReference type="RefSeq" id="WP_141608243.1">
    <property type="nucleotide sequence ID" value="NZ_VIGC02000001.1"/>
</dbReference>
<keyword evidence="1" id="KW-0812">Transmembrane</keyword>
<sequence>MVPSRLAAVAWAALALMVGGSLLAYLLGSVPPTLADNRLNIPAVTLFFLGLFLLSGGLASLIALALHSRWPTLAGVRSRRARPAPGVALRQGVLLAVAVLALALLAFFQFLDVVFVLVTFLLVGLLEAFLQSRGR</sequence>
<dbReference type="Proteomes" id="UP000317371">
    <property type="component" value="Unassembled WGS sequence"/>
</dbReference>
<feature type="transmembrane region" description="Helical" evidence="1">
    <location>
        <begin position="45"/>
        <end position="66"/>
    </location>
</feature>
<protein>
    <submittedName>
        <fullName evidence="2">Uncharacterized protein</fullName>
    </submittedName>
</protein>
<accession>A0A540VMP7</accession>
<gene>
    <name evidence="2" type="ORF">FKZ61_01230</name>
</gene>
<dbReference type="InParanoid" id="A0A540VMP7"/>